<dbReference type="RefSeq" id="WP_009869463.1">
    <property type="nucleotide sequence ID" value="NZ_JXSL01000020.1"/>
</dbReference>
<name>A0A0C2YKI8_PARME</name>
<dbReference type="EMBL" id="JXSL01000020">
    <property type="protein sequence ID" value="KIM00305.1"/>
    <property type="molecule type" value="Genomic_DNA"/>
</dbReference>
<keyword evidence="2" id="KW-1185">Reference proteome</keyword>
<evidence type="ECO:0000313" key="2">
    <source>
        <dbReference type="Proteomes" id="UP000031971"/>
    </source>
</evidence>
<evidence type="ECO:0008006" key="3">
    <source>
        <dbReference type="Google" id="ProtNLM"/>
    </source>
</evidence>
<dbReference type="OrthoDB" id="7359708at2"/>
<dbReference type="Proteomes" id="UP000031971">
    <property type="component" value="Unassembled WGS sequence"/>
</dbReference>
<dbReference type="STRING" id="272627.CCC_03093"/>
<proteinExistence type="predicted"/>
<dbReference type="SUPFAM" id="SSF50341">
    <property type="entry name" value="CheW-like"/>
    <property type="match status" value="1"/>
</dbReference>
<protein>
    <recommendedName>
        <fullName evidence="3">CheW-like domain-containing protein</fullName>
    </recommendedName>
</protein>
<evidence type="ECO:0000313" key="1">
    <source>
        <dbReference type="EMBL" id="KIM00305.1"/>
    </source>
</evidence>
<accession>A0A0C2YKI8</accession>
<reference evidence="1 2" key="1">
    <citation type="submission" date="2015-01" db="EMBL/GenBank/DDBJ databases">
        <title>Genome Sequence of Magnetospirillum magnetotacticum Strain MS-1.</title>
        <authorList>
            <person name="Marinov G.K."/>
            <person name="Smalley M.D."/>
            <person name="DeSalvo G."/>
        </authorList>
    </citation>
    <scope>NUCLEOTIDE SEQUENCE [LARGE SCALE GENOMIC DNA]</scope>
    <source>
        <strain evidence="1 2">MS-1</strain>
    </source>
</reference>
<dbReference type="GO" id="GO:0006935">
    <property type="term" value="P:chemotaxis"/>
    <property type="evidence" value="ECO:0007669"/>
    <property type="project" value="InterPro"/>
</dbReference>
<dbReference type="GO" id="GO:0007165">
    <property type="term" value="P:signal transduction"/>
    <property type="evidence" value="ECO:0007669"/>
    <property type="project" value="InterPro"/>
</dbReference>
<comment type="caution">
    <text evidence="1">The sequence shown here is derived from an EMBL/GenBank/DDBJ whole genome shotgun (WGS) entry which is preliminary data.</text>
</comment>
<dbReference type="InterPro" id="IPR036061">
    <property type="entry name" value="CheW-like_dom_sf"/>
</dbReference>
<sequence length="124" mass="12953">MSDPASLPVVIFPAAGNRFALPARQVAAMLSVESTVTDAPAIEDLLGLPRTARATCMLRLRTGDGDVSALVSGEVSLSELPVESIHPLPPLIEASSQLRGLSAIAHDDSGMILLVDPGRLSRPF</sequence>
<gene>
    <name evidence="1" type="ORF">CCC_03093</name>
</gene>
<organism evidence="1 2">
    <name type="scientific">Paramagnetospirillum magnetotacticum MS-1</name>
    <dbReference type="NCBI Taxonomy" id="272627"/>
    <lineage>
        <taxon>Bacteria</taxon>
        <taxon>Pseudomonadati</taxon>
        <taxon>Pseudomonadota</taxon>
        <taxon>Alphaproteobacteria</taxon>
        <taxon>Rhodospirillales</taxon>
        <taxon>Magnetospirillaceae</taxon>
        <taxon>Paramagnetospirillum</taxon>
    </lineage>
</organism>
<dbReference type="AlphaFoldDB" id="A0A0C2YKI8"/>